<feature type="chain" id="PRO_5041209110" description="Secreted protein" evidence="1">
    <location>
        <begin position="16"/>
        <end position="87"/>
    </location>
</feature>
<comment type="caution">
    <text evidence="2">The sequence shown here is derived from an EMBL/GenBank/DDBJ whole genome shotgun (WGS) entry which is preliminary data.</text>
</comment>
<name>A0AA40DIA7_9PEZI</name>
<proteinExistence type="predicted"/>
<keyword evidence="1" id="KW-0732">Signal</keyword>
<dbReference type="Proteomes" id="UP001172102">
    <property type="component" value="Unassembled WGS sequence"/>
</dbReference>
<accession>A0AA40DIA7</accession>
<evidence type="ECO:0008006" key="4">
    <source>
        <dbReference type="Google" id="ProtNLM"/>
    </source>
</evidence>
<feature type="signal peptide" evidence="1">
    <location>
        <begin position="1"/>
        <end position="15"/>
    </location>
</feature>
<reference evidence="2" key="1">
    <citation type="submission" date="2023-06" db="EMBL/GenBank/DDBJ databases">
        <title>Genome-scale phylogeny and comparative genomics of the fungal order Sordariales.</title>
        <authorList>
            <consortium name="Lawrence Berkeley National Laboratory"/>
            <person name="Hensen N."/>
            <person name="Bonometti L."/>
            <person name="Westerberg I."/>
            <person name="Brannstrom I.O."/>
            <person name="Guillou S."/>
            <person name="Cros-Aarteil S."/>
            <person name="Calhoun S."/>
            <person name="Haridas S."/>
            <person name="Kuo A."/>
            <person name="Mondo S."/>
            <person name="Pangilinan J."/>
            <person name="Riley R."/>
            <person name="Labutti K."/>
            <person name="Andreopoulos B."/>
            <person name="Lipzen A."/>
            <person name="Chen C."/>
            <person name="Yanf M."/>
            <person name="Daum C."/>
            <person name="Ng V."/>
            <person name="Clum A."/>
            <person name="Steindorff A."/>
            <person name="Ohm R."/>
            <person name="Martin F."/>
            <person name="Silar P."/>
            <person name="Natvig D."/>
            <person name="Lalanne C."/>
            <person name="Gautier V."/>
            <person name="Ament-Velasquez S.L."/>
            <person name="Kruys A."/>
            <person name="Hutchinson M.I."/>
            <person name="Powell A.J."/>
            <person name="Barry K."/>
            <person name="Miller A.N."/>
            <person name="Grigoriev I.V."/>
            <person name="Debuchy R."/>
            <person name="Gladieux P."/>
            <person name="Thoren M.H."/>
            <person name="Johannesson H."/>
        </authorList>
    </citation>
    <scope>NUCLEOTIDE SEQUENCE</scope>
    <source>
        <strain evidence="2">SMH4607-1</strain>
    </source>
</reference>
<evidence type="ECO:0000256" key="1">
    <source>
        <dbReference type="SAM" id="SignalP"/>
    </source>
</evidence>
<protein>
    <recommendedName>
        <fullName evidence="4">Secreted protein</fullName>
    </recommendedName>
</protein>
<keyword evidence="3" id="KW-1185">Reference proteome</keyword>
<dbReference type="EMBL" id="JAUKUA010000009">
    <property type="protein sequence ID" value="KAK0702351.1"/>
    <property type="molecule type" value="Genomic_DNA"/>
</dbReference>
<dbReference type="AlphaFoldDB" id="A0AA40DIA7"/>
<organism evidence="2 3">
    <name type="scientific">Lasiosphaeris hirsuta</name>
    <dbReference type="NCBI Taxonomy" id="260670"/>
    <lineage>
        <taxon>Eukaryota</taxon>
        <taxon>Fungi</taxon>
        <taxon>Dikarya</taxon>
        <taxon>Ascomycota</taxon>
        <taxon>Pezizomycotina</taxon>
        <taxon>Sordariomycetes</taxon>
        <taxon>Sordariomycetidae</taxon>
        <taxon>Sordariales</taxon>
        <taxon>Lasiosphaeriaceae</taxon>
        <taxon>Lasiosphaeris</taxon>
    </lineage>
</organism>
<evidence type="ECO:0000313" key="3">
    <source>
        <dbReference type="Proteomes" id="UP001172102"/>
    </source>
</evidence>
<evidence type="ECO:0000313" key="2">
    <source>
        <dbReference type="EMBL" id="KAK0702351.1"/>
    </source>
</evidence>
<sequence>MVLSLFCLLLSCGRGALIAERNTRDYPSPFLPPAGLMLGIPPASSHNLLKGETAVHERAALSHLFACPLGPASHGTKPCYASGILGP</sequence>
<gene>
    <name evidence="2" type="ORF">B0H67DRAFT_395126</name>
</gene>